<protein>
    <submittedName>
        <fullName evidence="5">Octopine_DH domain-containing protein</fullName>
    </submittedName>
</protein>
<dbReference type="PANTHER" id="PTHR11365:SF2">
    <property type="entry name" value="5-OXOPROLINASE"/>
    <property type="match status" value="1"/>
</dbReference>
<feature type="domain" description="Hydantoinase A/oxoprolinase" evidence="1">
    <location>
        <begin position="159"/>
        <end position="247"/>
    </location>
</feature>
<dbReference type="EMBL" id="UZAM01010930">
    <property type="protein sequence ID" value="VDP14251.1"/>
    <property type="molecule type" value="Genomic_DNA"/>
</dbReference>
<evidence type="ECO:0000313" key="3">
    <source>
        <dbReference type="EMBL" id="VDP14251.1"/>
    </source>
</evidence>
<dbReference type="AlphaFoldDB" id="A0A183IVY0"/>
<dbReference type="GO" id="GO:0005829">
    <property type="term" value="C:cytosol"/>
    <property type="evidence" value="ECO:0007669"/>
    <property type="project" value="TreeGrafter"/>
</dbReference>
<evidence type="ECO:0000313" key="4">
    <source>
        <dbReference type="Proteomes" id="UP000270296"/>
    </source>
</evidence>
<sequence>MASTLSTNALLERKGKRMALVVTKGFRDILIIGDQSRKELFKLELKHDENLFEEVVEADERVVLHRDDYQDDCQWPMVDSVSLEKMEIWQPLDTTALKTDLQKLYNKGIRSLAVLLLFSYIYPVHEMQVEKVAREVGFEHISLSSQVLPMIKAVSRGFTGGFLSLTDANLVLGRLLPEYFPKVFGEDRNQPLDYEACKGGFIALQREINAYMVKEGYPEKTLEEIALGFINVANETMCRPIRSLTQVARTGVSDTGSNILDPVPAFERHQKITSP</sequence>
<feature type="domain" description="Hydantoinase/oxoprolinase N-terminal" evidence="2">
    <location>
        <begin position="1"/>
        <end position="137"/>
    </location>
</feature>
<evidence type="ECO:0000259" key="2">
    <source>
        <dbReference type="Pfam" id="PF05378"/>
    </source>
</evidence>
<evidence type="ECO:0000259" key="1">
    <source>
        <dbReference type="Pfam" id="PF01968"/>
    </source>
</evidence>
<proteinExistence type="predicted"/>
<dbReference type="WBParaSite" id="SBAD_0000807001-mRNA-1">
    <property type="protein sequence ID" value="SBAD_0000807001-mRNA-1"/>
    <property type="gene ID" value="SBAD_0000807001"/>
</dbReference>
<dbReference type="PANTHER" id="PTHR11365">
    <property type="entry name" value="5-OXOPROLINASE RELATED"/>
    <property type="match status" value="1"/>
</dbReference>
<organism evidence="5">
    <name type="scientific">Soboliphyme baturini</name>
    <dbReference type="NCBI Taxonomy" id="241478"/>
    <lineage>
        <taxon>Eukaryota</taxon>
        <taxon>Metazoa</taxon>
        <taxon>Ecdysozoa</taxon>
        <taxon>Nematoda</taxon>
        <taxon>Enoplea</taxon>
        <taxon>Dorylaimia</taxon>
        <taxon>Dioctophymatida</taxon>
        <taxon>Dioctophymatoidea</taxon>
        <taxon>Soboliphymatidae</taxon>
        <taxon>Soboliphyme</taxon>
    </lineage>
</organism>
<reference evidence="5" key="1">
    <citation type="submission" date="2016-06" db="UniProtKB">
        <authorList>
            <consortium name="WormBaseParasite"/>
        </authorList>
    </citation>
    <scope>IDENTIFICATION</scope>
</reference>
<dbReference type="Proteomes" id="UP000270296">
    <property type="component" value="Unassembled WGS sequence"/>
</dbReference>
<dbReference type="InterPro" id="IPR002821">
    <property type="entry name" value="Hydantoinase_A"/>
</dbReference>
<dbReference type="GO" id="GO:0017168">
    <property type="term" value="F:5-oxoprolinase (ATP-hydrolyzing) activity"/>
    <property type="evidence" value="ECO:0007669"/>
    <property type="project" value="TreeGrafter"/>
</dbReference>
<evidence type="ECO:0000313" key="5">
    <source>
        <dbReference type="WBParaSite" id="SBAD_0000807001-mRNA-1"/>
    </source>
</evidence>
<dbReference type="Pfam" id="PF01968">
    <property type="entry name" value="Hydantoinase_A"/>
    <property type="match status" value="1"/>
</dbReference>
<dbReference type="OrthoDB" id="3643at2759"/>
<dbReference type="InterPro" id="IPR008040">
    <property type="entry name" value="Hydant_A_N"/>
</dbReference>
<keyword evidence="4" id="KW-1185">Reference proteome</keyword>
<reference evidence="3 4" key="2">
    <citation type="submission" date="2018-11" db="EMBL/GenBank/DDBJ databases">
        <authorList>
            <consortium name="Pathogen Informatics"/>
        </authorList>
    </citation>
    <scope>NUCLEOTIDE SEQUENCE [LARGE SCALE GENOMIC DNA]</scope>
</reference>
<gene>
    <name evidence="3" type="ORF">SBAD_LOCUS7775</name>
</gene>
<dbReference type="InterPro" id="IPR045079">
    <property type="entry name" value="Oxoprolinase-like"/>
</dbReference>
<accession>A0A183IVY0</accession>
<dbReference type="GO" id="GO:0006749">
    <property type="term" value="P:glutathione metabolic process"/>
    <property type="evidence" value="ECO:0007669"/>
    <property type="project" value="TreeGrafter"/>
</dbReference>
<name>A0A183IVY0_9BILA</name>
<dbReference type="Pfam" id="PF05378">
    <property type="entry name" value="Hydant_A_N"/>
    <property type="match status" value="1"/>
</dbReference>